<evidence type="ECO:0000313" key="2">
    <source>
        <dbReference type="EMBL" id="MFD0852591.1"/>
    </source>
</evidence>
<feature type="domain" description="PucR C-terminal helix-turn-helix" evidence="1">
    <location>
        <begin position="10"/>
        <end position="53"/>
    </location>
</feature>
<accession>A0ABW3CDK2</accession>
<protein>
    <submittedName>
        <fullName evidence="2">Helix-turn-helix domain-containing protein</fullName>
    </submittedName>
</protein>
<dbReference type="Gene3D" id="1.10.10.2840">
    <property type="entry name" value="PucR C-terminal helix-turn-helix domain"/>
    <property type="match status" value="1"/>
</dbReference>
<dbReference type="InterPro" id="IPR025736">
    <property type="entry name" value="PucR_C-HTH_dom"/>
</dbReference>
<sequence length="98" mass="10928">RPLRDDRRNLLRTLSAWLGNDTHTESTARELGISPITVRNHVRAAVPLLQRELVPDHDGNAVPDEDERVLRGVRPLAFALHISTGHPRLPIRAGTVHA</sequence>
<reference evidence="3" key="1">
    <citation type="journal article" date="2019" name="Int. J. Syst. Evol. Microbiol.">
        <title>The Global Catalogue of Microorganisms (GCM) 10K type strain sequencing project: providing services to taxonomists for standard genome sequencing and annotation.</title>
        <authorList>
            <consortium name="The Broad Institute Genomics Platform"/>
            <consortium name="The Broad Institute Genome Sequencing Center for Infectious Disease"/>
            <person name="Wu L."/>
            <person name="Ma J."/>
        </authorList>
    </citation>
    <scope>NUCLEOTIDE SEQUENCE [LARGE SCALE GENOMIC DNA]</scope>
    <source>
        <strain evidence="3">JCM 31696</strain>
    </source>
</reference>
<evidence type="ECO:0000259" key="1">
    <source>
        <dbReference type="Pfam" id="PF13556"/>
    </source>
</evidence>
<proteinExistence type="predicted"/>
<evidence type="ECO:0000313" key="3">
    <source>
        <dbReference type="Proteomes" id="UP001597083"/>
    </source>
</evidence>
<dbReference type="Pfam" id="PF13556">
    <property type="entry name" value="HTH_30"/>
    <property type="match status" value="1"/>
</dbReference>
<name>A0ABW3CDK2_9ACTN</name>
<gene>
    <name evidence="2" type="ORF">ACFQ07_10170</name>
</gene>
<dbReference type="InterPro" id="IPR042070">
    <property type="entry name" value="PucR_C-HTH_sf"/>
</dbReference>
<organism evidence="2 3">
    <name type="scientific">Actinomadura adrarensis</name>
    <dbReference type="NCBI Taxonomy" id="1819600"/>
    <lineage>
        <taxon>Bacteria</taxon>
        <taxon>Bacillati</taxon>
        <taxon>Actinomycetota</taxon>
        <taxon>Actinomycetes</taxon>
        <taxon>Streptosporangiales</taxon>
        <taxon>Thermomonosporaceae</taxon>
        <taxon>Actinomadura</taxon>
    </lineage>
</organism>
<comment type="caution">
    <text evidence="2">The sequence shown here is derived from an EMBL/GenBank/DDBJ whole genome shotgun (WGS) entry which is preliminary data.</text>
</comment>
<keyword evidence="3" id="KW-1185">Reference proteome</keyword>
<feature type="non-terminal residue" evidence="2">
    <location>
        <position position="1"/>
    </location>
</feature>
<dbReference type="Proteomes" id="UP001597083">
    <property type="component" value="Unassembled WGS sequence"/>
</dbReference>
<dbReference type="EMBL" id="JBHTIR010001468">
    <property type="protein sequence ID" value="MFD0852591.1"/>
    <property type="molecule type" value="Genomic_DNA"/>
</dbReference>